<dbReference type="InterPro" id="IPR029052">
    <property type="entry name" value="Metallo-depent_PP-like"/>
</dbReference>
<sequence length="273" mass="30044">MSDVHFGRISHPRIVDALVDEVNGAGLDLVVVSGDLTQRARTREFVAARAMLDRFDAPVLVVPGNHDVRAWWHNPFARLWRSSKRFRQLVSPDVTPSFAEPGLAAFGLNSAHGWTIKGGRIRPEHVAEMETFFSRQPLDAFRVLVLHHHLLVLEGLDSDEVSRGASRAIGAAQRARVDLVLCGHLHTSHVAPVELSPATAAGGGHRVVIASAGTATSSRGRGVDRDVNFYNWITVEPERFVVQERRFDAGAGRFEAARESTFDRDRRPARSGA</sequence>
<evidence type="ECO:0000256" key="4">
    <source>
        <dbReference type="ARBA" id="ARBA00025742"/>
    </source>
</evidence>
<comment type="caution">
    <text evidence="6">The sequence shown here is derived from an EMBL/GenBank/DDBJ whole genome shotgun (WGS) entry which is preliminary data.</text>
</comment>
<evidence type="ECO:0000256" key="1">
    <source>
        <dbReference type="ARBA" id="ARBA00022723"/>
    </source>
</evidence>
<evidence type="ECO:0000259" key="5">
    <source>
        <dbReference type="Pfam" id="PF00149"/>
    </source>
</evidence>
<organism evidence="6 7">
    <name type="scientific">Rubrivirga litoralis</name>
    <dbReference type="NCBI Taxonomy" id="3075598"/>
    <lineage>
        <taxon>Bacteria</taxon>
        <taxon>Pseudomonadati</taxon>
        <taxon>Rhodothermota</taxon>
        <taxon>Rhodothermia</taxon>
        <taxon>Rhodothermales</taxon>
        <taxon>Rubricoccaceae</taxon>
        <taxon>Rubrivirga</taxon>
    </lineage>
</organism>
<keyword evidence="1" id="KW-0479">Metal-binding</keyword>
<evidence type="ECO:0000313" key="6">
    <source>
        <dbReference type="EMBL" id="MDT0632169.1"/>
    </source>
</evidence>
<proteinExistence type="inferred from homology"/>
<dbReference type="Pfam" id="PF00149">
    <property type="entry name" value="Metallophos"/>
    <property type="match status" value="1"/>
</dbReference>
<comment type="similarity">
    <text evidence="4">Belongs to the cyclic nucleotide phosphodiesterase class-III family.</text>
</comment>
<gene>
    <name evidence="6" type="ORF">RM540_10475</name>
</gene>
<dbReference type="InterPro" id="IPR004843">
    <property type="entry name" value="Calcineurin-like_PHP"/>
</dbReference>
<keyword evidence="2" id="KW-0378">Hydrolase</keyword>
<dbReference type="InterPro" id="IPR050884">
    <property type="entry name" value="CNP_phosphodiesterase-III"/>
</dbReference>
<dbReference type="Gene3D" id="3.60.21.10">
    <property type="match status" value="1"/>
</dbReference>
<feature type="domain" description="Calcineurin-like phosphoesterase" evidence="5">
    <location>
        <begin position="1"/>
        <end position="187"/>
    </location>
</feature>
<dbReference type="Proteomes" id="UP001267426">
    <property type="component" value="Unassembled WGS sequence"/>
</dbReference>
<keyword evidence="7" id="KW-1185">Reference proteome</keyword>
<protein>
    <submittedName>
        <fullName evidence="6">Metallophosphoesterase</fullName>
    </submittedName>
</protein>
<dbReference type="PANTHER" id="PTHR42988:SF2">
    <property type="entry name" value="CYCLIC NUCLEOTIDE PHOSPHODIESTERASE CBUA0032-RELATED"/>
    <property type="match status" value="1"/>
</dbReference>
<name>A0ABU3BSA9_9BACT</name>
<dbReference type="PANTHER" id="PTHR42988">
    <property type="entry name" value="PHOSPHOHYDROLASE"/>
    <property type="match status" value="1"/>
</dbReference>
<accession>A0ABU3BSA9</accession>
<evidence type="ECO:0000313" key="7">
    <source>
        <dbReference type="Proteomes" id="UP001267426"/>
    </source>
</evidence>
<evidence type="ECO:0000256" key="2">
    <source>
        <dbReference type="ARBA" id="ARBA00022801"/>
    </source>
</evidence>
<reference evidence="6 7" key="1">
    <citation type="submission" date="2023-09" db="EMBL/GenBank/DDBJ databases">
        <authorList>
            <person name="Rey-Velasco X."/>
        </authorList>
    </citation>
    <scope>NUCLEOTIDE SEQUENCE [LARGE SCALE GENOMIC DNA]</scope>
    <source>
        <strain evidence="6 7">F394</strain>
    </source>
</reference>
<dbReference type="SUPFAM" id="SSF56300">
    <property type="entry name" value="Metallo-dependent phosphatases"/>
    <property type="match status" value="1"/>
</dbReference>
<evidence type="ECO:0000256" key="3">
    <source>
        <dbReference type="ARBA" id="ARBA00023004"/>
    </source>
</evidence>
<dbReference type="EMBL" id="JAVRHT010000022">
    <property type="protein sequence ID" value="MDT0632169.1"/>
    <property type="molecule type" value="Genomic_DNA"/>
</dbReference>
<keyword evidence="3" id="KW-0408">Iron</keyword>